<dbReference type="Proteomes" id="UP000215902">
    <property type="component" value="Unassembled WGS sequence"/>
</dbReference>
<evidence type="ECO:0000256" key="5">
    <source>
        <dbReference type="ARBA" id="ARBA00037982"/>
    </source>
</evidence>
<protein>
    <recommendedName>
        <fullName evidence="8">Protein kinase domain-containing protein</fullName>
    </recommendedName>
</protein>
<dbReference type="PROSITE" id="PS00108">
    <property type="entry name" value="PROTEIN_KINASE_ST"/>
    <property type="match status" value="1"/>
</dbReference>
<dbReference type="SUPFAM" id="SSF56112">
    <property type="entry name" value="Protein kinase-like (PK-like)"/>
    <property type="match status" value="1"/>
</dbReference>
<evidence type="ECO:0000256" key="2">
    <source>
        <dbReference type="ARBA" id="ARBA00022741"/>
    </source>
</evidence>
<sequence>AESTVPINSNNGTNKMRRQLVANMPILQFDDPLERPAGTLLSSASGRTLDDNATFALATPGSAESSASVDPTSAVSIRHQGDGKIDQDNYRLLTLCSVAIKHICRLSSSNDYEADVKFQTVFRMLRANGILRWKTKAMKNFLTVNPLFESAFARLFEQTTVGVLSSQCSIVIPKLNCDDVPRRLSLDNTPNWYQSNFEEQARLGSGAFGVVHRAKNLTDGGLYAIKKIRLRRLDLTELHRVHREVATLCRLDHRNIVRYHASWTEILPKGAAFGARVTSLSESEREARGDSLPSETSSSSTSTSISSSKSSSATNSAKMEQSDSMIVFRNDEAEEKSRMKDAGKPLGNYQDSEACLSGEEQFDKDLSLKTGTSAINWQLRSNGGWTAELAERWQQLGSDSELASAPVPSYRRVLSLEEASSSAIDGNHRNGGNARRPASKKRHHQLMPLSHRAPLNRMMTLRSSELVLFIQMQLCDTNLQAHLDRRNSTSAPTGPVIDDYENHDIFHQLLRGIEYIHGQGILHRDLKCTNVFLQLVESPETTKCRYRVRIGDFGLARSVASPADPRRADAPRLKMSTVGTASYQSPELRAGLQYDQKTDMFSLGVILFELYQPFSSGHERQRLLNELRREHRLPDDLALRYPQEADVILKLTHPDPARRPQAAELLQSWRYAASKSAAVDRLAAEVLTLRRLLAEETKRRKNAERKLVKYAINNNNNNNGSSNDKDCSDNDCNEMPDL</sequence>
<dbReference type="SMART" id="SM00220">
    <property type="entry name" value="S_TKc"/>
    <property type="match status" value="1"/>
</dbReference>
<dbReference type="PANTHER" id="PTHR11042:SF187">
    <property type="entry name" value="EUKARYOTIC TRANSLATION INITIATION FACTOR 2-ALPHA KINASE 2"/>
    <property type="match status" value="1"/>
</dbReference>
<dbReference type="STRING" id="282301.A0A267DZW0"/>
<keyword evidence="4 6" id="KW-0067">ATP-binding</keyword>
<dbReference type="EMBL" id="NIVC01002961">
    <property type="protein sequence ID" value="PAA54139.1"/>
    <property type="molecule type" value="Genomic_DNA"/>
</dbReference>
<evidence type="ECO:0000259" key="8">
    <source>
        <dbReference type="PROSITE" id="PS50011"/>
    </source>
</evidence>
<dbReference type="GO" id="GO:0005634">
    <property type="term" value="C:nucleus"/>
    <property type="evidence" value="ECO:0007669"/>
    <property type="project" value="TreeGrafter"/>
</dbReference>
<keyword evidence="2 6" id="KW-0547">Nucleotide-binding</keyword>
<dbReference type="Gene3D" id="1.10.510.10">
    <property type="entry name" value="Transferase(Phosphotransferase) domain 1"/>
    <property type="match status" value="1"/>
</dbReference>
<feature type="compositionally biased region" description="Acidic residues" evidence="7">
    <location>
        <begin position="729"/>
        <end position="738"/>
    </location>
</feature>
<comment type="caution">
    <text evidence="9">The sequence shown here is derived from an EMBL/GenBank/DDBJ whole genome shotgun (WGS) entry which is preliminary data.</text>
</comment>
<evidence type="ECO:0000313" key="9">
    <source>
        <dbReference type="EMBL" id="PAA54139.1"/>
    </source>
</evidence>
<keyword evidence="1" id="KW-0808">Transferase</keyword>
<dbReference type="GO" id="GO:0005524">
    <property type="term" value="F:ATP binding"/>
    <property type="evidence" value="ECO:0007669"/>
    <property type="project" value="UniProtKB-UniRule"/>
</dbReference>
<evidence type="ECO:0000256" key="4">
    <source>
        <dbReference type="ARBA" id="ARBA00022840"/>
    </source>
</evidence>
<comment type="similarity">
    <text evidence="5">Belongs to the protein kinase superfamily. Ser/Thr protein kinase family. GCN2 subfamily.</text>
</comment>
<evidence type="ECO:0000256" key="1">
    <source>
        <dbReference type="ARBA" id="ARBA00022679"/>
    </source>
</evidence>
<dbReference type="Pfam" id="PF00069">
    <property type="entry name" value="Pkinase"/>
    <property type="match status" value="2"/>
</dbReference>
<feature type="binding site" evidence="6">
    <location>
        <position position="227"/>
    </location>
    <ligand>
        <name>ATP</name>
        <dbReference type="ChEBI" id="CHEBI:30616"/>
    </ligand>
</feature>
<name>A0A267DZW0_9PLAT</name>
<feature type="region of interest" description="Disordered" evidence="7">
    <location>
        <begin position="423"/>
        <end position="443"/>
    </location>
</feature>
<evidence type="ECO:0000256" key="7">
    <source>
        <dbReference type="SAM" id="MobiDB-lite"/>
    </source>
</evidence>
<keyword evidence="10" id="KW-1185">Reference proteome</keyword>
<feature type="compositionally biased region" description="Low complexity" evidence="7">
    <location>
        <begin position="291"/>
        <end position="316"/>
    </location>
</feature>
<dbReference type="PANTHER" id="PTHR11042">
    <property type="entry name" value="EUKARYOTIC TRANSLATION INITIATION FACTOR 2-ALPHA KINASE EIF2-ALPHA KINASE -RELATED"/>
    <property type="match status" value="1"/>
</dbReference>
<feature type="compositionally biased region" description="Low complexity" evidence="7">
    <location>
        <begin position="713"/>
        <end position="722"/>
    </location>
</feature>
<keyword evidence="3" id="KW-0418">Kinase</keyword>
<dbReference type="InterPro" id="IPR017441">
    <property type="entry name" value="Protein_kinase_ATP_BS"/>
</dbReference>
<evidence type="ECO:0000256" key="6">
    <source>
        <dbReference type="PROSITE-ProRule" id="PRU10141"/>
    </source>
</evidence>
<gene>
    <name evidence="9" type="ORF">BOX15_Mlig012111g5</name>
</gene>
<dbReference type="InterPro" id="IPR011009">
    <property type="entry name" value="Kinase-like_dom_sf"/>
</dbReference>
<dbReference type="GO" id="GO:0005737">
    <property type="term" value="C:cytoplasm"/>
    <property type="evidence" value="ECO:0007669"/>
    <property type="project" value="TreeGrafter"/>
</dbReference>
<dbReference type="InterPro" id="IPR000719">
    <property type="entry name" value="Prot_kinase_dom"/>
</dbReference>
<evidence type="ECO:0000313" key="10">
    <source>
        <dbReference type="Proteomes" id="UP000215902"/>
    </source>
</evidence>
<feature type="non-terminal residue" evidence="9">
    <location>
        <position position="1"/>
    </location>
</feature>
<reference evidence="9 10" key="1">
    <citation type="submission" date="2017-06" db="EMBL/GenBank/DDBJ databases">
        <title>A platform for efficient transgenesis in Macrostomum lignano, a flatworm model organism for stem cell research.</title>
        <authorList>
            <person name="Berezikov E."/>
        </authorList>
    </citation>
    <scope>NUCLEOTIDE SEQUENCE [LARGE SCALE GENOMIC DNA]</scope>
    <source>
        <strain evidence="9">DV1</strain>
        <tissue evidence="9">Whole organism</tissue>
    </source>
</reference>
<dbReference type="GO" id="GO:0004694">
    <property type="term" value="F:eukaryotic translation initiation factor 2alpha kinase activity"/>
    <property type="evidence" value="ECO:0007669"/>
    <property type="project" value="TreeGrafter"/>
</dbReference>
<feature type="region of interest" description="Disordered" evidence="7">
    <location>
        <begin position="711"/>
        <end position="738"/>
    </location>
</feature>
<dbReference type="InterPro" id="IPR050339">
    <property type="entry name" value="CC_SR_Kinase"/>
</dbReference>
<dbReference type="PROSITE" id="PS50011">
    <property type="entry name" value="PROTEIN_KINASE_DOM"/>
    <property type="match status" value="1"/>
</dbReference>
<dbReference type="OrthoDB" id="1405469at2759"/>
<dbReference type="InterPro" id="IPR008271">
    <property type="entry name" value="Ser/Thr_kinase_AS"/>
</dbReference>
<feature type="region of interest" description="Disordered" evidence="7">
    <location>
        <begin position="282"/>
        <end position="327"/>
    </location>
</feature>
<dbReference type="PROSITE" id="PS00107">
    <property type="entry name" value="PROTEIN_KINASE_ATP"/>
    <property type="match status" value="1"/>
</dbReference>
<accession>A0A267DZW0</accession>
<dbReference type="Gene3D" id="3.30.200.20">
    <property type="entry name" value="Phosphorylase Kinase, domain 1"/>
    <property type="match status" value="1"/>
</dbReference>
<dbReference type="AlphaFoldDB" id="A0A267DZW0"/>
<proteinExistence type="inferred from homology"/>
<organism evidence="9 10">
    <name type="scientific">Macrostomum lignano</name>
    <dbReference type="NCBI Taxonomy" id="282301"/>
    <lineage>
        <taxon>Eukaryota</taxon>
        <taxon>Metazoa</taxon>
        <taxon>Spiralia</taxon>
        <taxon>Lophotrochozoa</taxon>
        <taxon>Platyhelminthes</taxon>
        <taxon>Rhabditophora</taxon>
        <taxon>Macrostomorpha</taxon>
        <taxon>Macrostomida</taxon>
        <taxon>Macrostomidae</taxon>
        <taxon>Macrostomum</taxon>
    </lineage>
</organism>
<evidence type="ECO:0000256" key="3">
    <source>
        <dbReference type="ARBA" id="ARBA00022777"/>
    </source>
</evidence>
<feature type="domain" description="Protein kinase" evidence="8">
    <location>
        <begin position="197"/>
        <end position="670"/>
    </location>
</feature>